<evidence type="ECO:0000313" key="1">
    <source>
        <dbReference type="EMBL" id="MEL0615169.1"/>
    </source>
</evidence>
<protein>
    <submittedName>
        <fullName evidence="1">Methyl-accepting chemotaxis protein</fullName>
    </submittedName>
</protein>
<dbReference type="EMBL" id="JBAKAR010000407">
    <property type="protein sequence ID" value="MEL0615169.1"/>
    <property type="molecule type" value="Genomic_DNA"/>
</dbReference>
<proteinExistence type="predicted"/>
<organism evidence="1 2">
    <name type="scientific">Marinomonas arenicola</name>
    <dbReference type="NCBI Taxonomy" id="569601"/>
    <lineage>
        <taxon>Bacteria</taxon>
        <taxon>Pseudomonadati</taxon>
        <taxon>Pseudomonadota</taxon>
        <taxon>Gammaproteobacteria</taxon>
        <taxon>Oceanospirillales</taxon>
        <taxon>Oceanospirillaceae</taxon>
        <taxon>Marinomonas</taxon>
    </lineage>
</organism>
<dbReference type="Proteomes" id="UP001379949">
    <property type="component" value="Unassembled WGS sequence"/>
</dbReference>
<gene>
    <name evidence="1" type="ORF">V6242_18750</name>
</gene>
<accession>A0ABU9G9L7</accession>
<keyword evidence="2" id="KW-1185">Reference proteome</keyword>
<evidence type="ECO:0000313" key="2">
    <source>
        <dbReference type="Proteomes" id="UP001379949"/>
    </source>
</evidence>
<reference evidence="1 2" key="1">
    <citation type="submission" date="2024-02" db="EMBL/GenBank/DDBJ databases">
        <title>Bacteria isolated from the canopy kelp, Nereocystis luetkeana.</title>
        <authorList>
            <person name="Pfister C.A."/>
            <person name="Younker I.T."/>
            <person name="Light S.H."/>
        </authorList>
    </citation>
    <scope>NUCLEOTIDE SEQUENCE [LARGE SCALE GENOMIC DNA]</scope>
    <source>
        <strain evidence="1 2">TI.4.07</strain>
    </source>
</reference>
<feature type="non-terminal residue" evidence="1">
    <location>
        <position position="1"/>
    </location>
</feature>
<name>A0ABU9G9L7_9GAMM</name>
<sequence>ASLFLACILLIFIRRSLKHLQDISYVLYQLGQGNLAFEFSSNKDNNSRNEVDLLQNDTIRMRDSLISLI</sequence>
<feature type="non-terminal residue" evidence="1">
    <location>
        <position position="69"/>
    </location>
</feature>
<comment type="caution">
    <text evidence="1">The sequence shown here is derived from an EMBL/GenBank/DDBJ whole genome shotgun (WGS) entry which is preliminary data.</text>
</comment>